<proteinExistence type="predicted"/>
<organism evidence="2 3">
    <name type="scientific">Bacillus toyonensis</name>
    <dbReference type="NCBI Taxonomy" id="155322"/>
    <lineage>
        <taxon>Bacteria</taxon>
        <taxon>Bacillati</taxon>
        <taxon>Bacillota</taxon>
        <taxon>Bacilli</taxon>
        <taxon>Bacillales</taxon>
        <taxon>Bacillaceae</taxon>
        <taxon>Bacillus</taxon>
        <taxon>Bacillus cereus group</taxon>
    </lineage>
</organism>
<evidence type="ECO:0000313" key="3">
    <source>
        <dbReference type="Proteomes" id="UP000225997"/>
    </source>
</evidence>
<keyword evidence="2" id="KW-0255">Endonuclease</keyword>
<keyword evidence="2" id="KW-0540">Nuclease</keyword>
<dbReference type="Gene3D" id="1.10.30.50">
    <property type="match status" value="1"/>
</dbReference>
<keyword evidence="2" id="KW-0378">Hydrolase</keyword>
<reference evidence="2 3" key="1">
    <citation type="submission" date="2017-09" db="EMBL/GenBank/DDBJ databases">
        <title>Large-scale bioinformatics analysis of Bacillus genomes uncovers conserved roles of natural products in bacterial physiology.</title>
        <authorList>
            <consortium name="Agbiome Team Llc"/>
            <person name="Bleich R.M."/>
            <person name="Grubbs K.J."/>
            <person name="Santa Maria K.C."/>
            <person name="Allen S.E."/>
            <person name="Farag S."/>
            <person name="Shank E.A."/>
            <person name="Bowers A."/>
        </authorList>
    </citation>
    <scope>NUCLEOTIDE SEQUENCE [LARGE SCALE GENOMIC DNA]</scope>
    <source>
        <strain evidence="2 3">AFS044250</strain>
    </source>
</reference>
<dbReference type="EMBL" id="NUSQ01000060">
    <property type="protein sequence ID" value="PHD69782.1"/>
    <property type="molecule type" value="Genomic_DNA"/>
</dbReference>
<dbReference type="AlphaFoldDB" id="A0A2C4QZB5"/>
<dbReference type="Pfam" id="PF01844">
    <property type="entry name" value="HNH"/>
    <property type="match status" value="1"/>
</dbReference>
<sequence>MPVMKTCPKCRKKYEYGKKCPCVNKHRKKALVIKGKDDDFYTKKPWRDLRELTIERDGGYCQRCLHKYGIINSANLEVHHIKARSKYPELQYEISNIVTVCKTCNLQLGTNGVDWDRNNEIKIDIEPCL</sequence>
<protein>
    <submittedName>
        <fullName evidence="2">HNH endonuclease</fullName>
    </submittedName>
</protein>
<comment type="caution">
    <text evidence="2">The sequence shown here is derived from an EMBL/GenBank/DDBJ whole genome shotgun (WGS) entry which is preliminary data.</text>
</comment>
<dbReference type="Proteomes" id="UP000225997">
    <property type="component" value="Unassembled WGS sequence"/>
</dbReference>
<name>A0A2C4QZB5_9BACI</name>
<gene>
    <name evidence="2" type="ORF">COF40_15075</name>
</gene>
<evidence type="ECO:0000313" key="2">
    <source>
        <dbReference type="EMBL" id="PHD69782.1"/>
    </source>
</evidence>
<dbReference type="SMART" id="SM00507">
    <property type="entry name" value="HNHc"/>
    <property type="match status" value="1"/>
</dbReference>
<accession>A0A2C4QZB5</accession>
<dbReference type="CDD" id="cd00085">
    <property type="entry name" value="HNHc"/>
    <property type="match status" value="1"/>
</dbReference>
<dbReference type="GO" id="GO:0008270">
    <property type="term" value="F:zinc ion binding"/>
    <property type="evidence" value="ECO:0007669"/>
    <property type="project" value="InterPro"/>
</dbReference>
<feature type="domain" description="HNH nuclease" evidence="1">
    <location>
        <begin position="48"/>
        <end position="106"/>
    </location>
</feature>
<evidence type="ECO:0000259" key="1">
    <source>
        <dbReference type="SMART" id="SM00507"/>
    </source>
</evidence>
<dbReference type="RefSeq" id="WP_100064578.1">
    <property type="nucleotide sequence ID" value="NZ_NUSQ01000060.1"/>
</dbReference>
<dbReference type="InterPro" id="IPR002711">
    <property type="entry name" value="HNH"/>
</dbReference>
<dbReference type="InterPro" id="IPR003615">
    <property type="entry name" value="HNH_nuc"/>
</dbReference>
<dbReference type="GO" id="GO:0004519">
    <property type="term" value="F:endonuclease activity"/>
    <property type="evidence" value="ECO:0007669"/>
    <property type="project" value="UniProtKB-KW"/>
</dbReference>
<dbReference type="GO" id="GO:0003676">
    <property type="term" value="F:nucleic acid binding"/>
    <property type="evidence" value="ECO:0007669"/>
    <property type="project" value="InterPro"/>
</dbReference>